<dbReference type="InterPro" id="IPR000242">
    <property type="entry name" value="PTP_cat"/>
</dbReference>
<evidence type="ECO:0000259" key="2">
    <source>
        <dbReference type="PROSITE" id="PS50056"/>
    </source>
</evidence>
<comment type="caution">
    <text evidence="3">The sequence shown here is derived from an EMBL/GenBank/DDBJ whole genome shotgun (WGS) entry which is preliminary data.</text>
</comment>
<dbReference type="EMBL" id="CAAALY010269750">
    <property type="protein sequence ID" value="VEL41527.1"/>
    <property type="molecule type" value="Genomic_DNA"/>
</dbReference>
<evidence type="ECO:0000259" key="1">
    <source>
        <dbReference type="PROSITE" id="PS50055"/>
    </source>
</evidence>
<reference evidence="3" key="1">
    <citation type="submission" date="2018-11" db="EMBL/GenBank/DDBJ databases">
        <authorList>
            <consortium name="Pathogen Informatics"/>
        </authorList>
    </citation>
    <scope>NUCLEOTIDE SEQUENCE</scope>
</reference>
<dbReference type="InterPro" id="IPR000387">
    <property type="entry name" value="Tyr_Pase_dom"/>
</dbReference>
<feature type="domain" description="Tyrosine-protein phosphatase" evidence="1">
    <location>
        <begin position="38"/>
        <end position="100"/>
    </location>
</feature>
<evidence type="ECO:0000313" key="3">
    <source>
        <dbReference type="EMBL" id="VEL41527.1"/>
    </source>
</evidence>
<evidence type="ECO:0000313" key="4">
    <source>
        <dbReference type="Proteomes" id="UP000784294"/>
    </source>
</evidence>
<dbReference type="OrthoDB" id="10253954at2759"/>
<dbReference type="SMART" id="SM00404">
    <property type="entry name" value="PTPc_motif"/>
    <property type="match status" value="1"/>
</dbReference>
<evidence type="ECO:0008006" key="5">
    <source>
        <dbReference type="Google" id="ProtNLM"/>
    </source>
</evidence>
<dbReference type="InterPro" id="IPR029021">
    <property type="entry name" value="Prot-tyrosine_phosphatase-like"/>
</dbReference>
<protein>
    <recommendedName>
        <fullName evidence="5">Tyrosine specific protein phosphatases domain-containing protein</fullName>
    </recommendedName>
</protein>
<dbReference type="InterPro" id="IPR050348">
    <property type="entry name" value="Protein-Tyr_Phosphatase"/>
</dbReference>
<accession>A0A3S5AZI0</accession>
<dbReference type="Gene3D" id="3.90.190.10">
    <property type="entry name" value="Protein tyrosine phosphatase superfamily"/>
    <property type="match status" value="1"/>
</dbReference>
<sequence>MTNNHSSEGSNLLDFFRSLLPSSFPSLCARLNLLGPPSAGVGRTGTFIAIDMMLRQVLSNVEWIDPFSVCLHLRYYRKAMVQVEVTLSHLYFTHQLYTCLLFTRS</sequence>
<dbReference type="GO" id="GO:0004725">
    <property type="term" value="F:protein tyrosine phosphatase activity"/>
    <property type="evidence" value="ECO:0007669"/>
    <property type="project" value="InterPro"/>
</dbReference>
<name>A0A3S5AZI0_9PLAT</name>
<dbReference type="SUPFAM" id="SSF52799">
    <property type="entry name" value="(Phosphotyrosine protein) phosphatases II"/>
    <property type="match status" value="1"/>
</dbReference>
<dbReference type="PROSITE" id="PS50056">
    <property type="entry name" value="TYR_PHOSPHATASE_2"/>
    <property type="match status" value="1"/>
</dbReference>
<organism evidence="3 4">
    <name type="scientific">Protopolystoma xenopodis</name>
    <dbReference type="NCBI Taxonomy" id="117903"/>
    <lineage>
        <taxon>Eukaryota</taxon>
        <taxon>Metazoa</taxon>
        <taxon>Spiralia</taxon>
        <taxon>Lophotrochozoa</taxon>
        <taxon>Platyhelminthes</taxon>
        <taxon>Monogenea</taxon>
        <taxon>Polyopisthocotylea</taxon>
        <taxon>Polystomatidea</taxon>
        <taxon>Polystomatidae</taxon>
        <taxon>Protopolystoma</taxon>
    </lineage>
</organism>
<dbReference type="PROSITE" id="PS50055">
    <property type="entry name" value="TYR_PHOSPHATASE_PTP"/>
    <property type="match status" value="1"/>
</dbReference>
<dbReference type="PANTHER" id="PTHR19134">
    <property type="entry name" value="RECEPTOR-TYPE TYROSINE-PROTEIN PHOSPHATASE"/>
    <property type="match status" value="1"/>
</dbReference>
<dbReference type="Proteomes" id="UP000784294">
    <property type="component" value="Unassembled WGS sequence"/>
</dbReference>
<keyword evidence="4" id="KW-1185">Reference proteome</keyword>
<dbReference type="PANTHER" id="PTHR19134:SF449">
    <property type="entry name" value="TYROSINE-PROTEIN PHOSPHATASE 1"/>
    <property type="match status" value="1"/>
</dbReference>
<dbReference type="AlphaFoldDB" id="A0A3S5AZI0"/>
<gene>
    <name evidence="3" type="ORF">PXEA_LOCUS34967</name>
</gene>
<dbReference type="InterPro" id="IPR003595">
    <property type="entry name" value="Tyr_Pase_cat"/>
</dbReference>
<proteinExistence type="predicted"/>
<feature type="domain" description="Tyrosine specific protein phosphatases" evidence="2">
    <location>
        <begin position="38"/>
        <end position="88"/>
    </location>
</feature>
<dbReference type="Pfam" id="PF00102">
    <property type="entry name" value="Y_phosphatase"/>
    <property type="match status" value="1"/>
</dbReference>